<dbReference type="PIRSF" id="PIRSF002741">
    <property type="entry name" value="MppA"/>
    <property type="match status" value="1"/>
</dbReference>
<comment type="subcellular location">
    <subcellularLocation>
        <location evidence="1">Periplasm</location>
    </subcellularLocation>
</comment>
<dbReference type="Gene3D" id="3.10.105.10">
    <property type="entry name" value="Dipeptide-binding Protein, Domain 3"/>
    <property type="match status" value="1"/>
</dbReference>
<dbReference type="GO" id="GO:0030288">
    <property type="term" value="C:outer membrane-bounded periplasmic space"/>
    <property type="evidence" value="ECO:0007669"/>
    <property type="project" value="UniProtKB-ARBA"/>
</dbReference>
<reference evidence="7" key="2">
    <citation type="submission" date="2020-09" db="EMBL/GenBank/DDBJ databases">
        <authorList>
            <person name="Sun Q."/>
            <person name="Zhou Y."/>
        </authorList>
    </citation>
    <scope>NUCLEOTIDE SEQUENCE</scope>
    <source>
        <strain evidence="7">CGMCC 1.15367</strain>
    </source>
</reference>
<protein>
    <submittedName>
        <fullName evidence="7">ABC transporter substrate-binding protein</fullName>
    </submittedName>
</protein>
<sequence length="529" mass="56879">MAFKPRLIANVFGASLALAALCGGPAAAAPGELVVNFPTAPSTLDPAWACGLPEISFLQNFYVRLVQYEVRPGPEGTQVVDYGAVKPYLAESWTIGDEGKTYTFKLKDGFKFSSGKPVDAAAVKYSFERGIKMAGCGRYFLTDGILDPIIIEAIETPDPRTVVIRLNRANANMLVDWATAAASIVDPSVVEANGGVSAGQPNTYMASHVAGSGPFDLAAYAPNQSARMTARPDFVGEPGAASSTIQVNWISAAPTLLLQARSGQADITFGLSKQAVTTLKQAPGIKTIAYTNPFVQQMMLPNTKAPWNNPKVREAVSHAVPYEDIVKKVAFGYGTLYYGPIPPSLPGYNAELSKPLAFDPAKAKALLAESGVALPVDVEVLVQEGDAIQQQIATVLQGTWAKLGINLKIRIAPGAEYQDLTQAHKVASFLRLDGPGVFEAGYYFGYDTICNNPNNLTEFCDPGVDALIAKLRATTGDAARQPILDEITKAWREKFPKILFFEDQPVVALNQSVKSFTFSPLPDFRFWSK</sequence>
<name>A0A916ZSW5_9HYPH</name>
<dbReference type="Gene3D" id="3.40.190.10">
    <property type="entry name" value="Periplasmic binding protein-like II"/>
    <property type="match status" value="1"/>
</dbReference>
<evidence type="ECO:0000256" key="1">
    <source>
        <dbReference type="ARBA" id="ARBA00004418"/>
    </source>
</evidence>
<evidence type="ECO:0000256" key="4">
    <source>
        <dbReference type="ARBA" id="ARBA00022729"/>
    </source>
</evidence>
<keyword evidence="8" id="KW-1185">Reference proteome</keyword>
<dbReference type="AlphaFoldDB" id="A0A916ZSW5"/>
<evidence type="ECO:0000313" key="7">
    <source>
        <dbReference type="EMBL" id="GGE12544.1"/>
    </source>
</evidence>
<dbReference type="GO" id="GO:1904680">
    <property type="term" value="F:peptide transmembrane transporter activity"/>
    <property type="evidence" value="ECO:0007669"/>
    <property type="project" value="TreeGrafter"/>
</dbReference>
<dbReference type="InterPro" id="IPR000914">
    <property type="entry name" value="SBP_5_dom"/>
</dbReference>
<comment type="similarity">
    <text evidence="2">Belongs to the bacterial solute-binding protein 5 family.</text>
</comment>
<organism evidence="7 8">
    <name type="scientific">Aureimonas endophytica</name>
    <dbReference type="NCBI Taxonomy" id="2027858"/>
    <lineage>
        <taxon>Bacteria</taxon>
        <taxon>Pseudomonadati</taxon>
        <taxon>Pseudomonadota</taxon>
        <taxon>Alphaproteobacteria</taxon>
        <taxon>Hyphomicrobiales</taxon>
        <taxon>Aurantimonadaceae</taxon>
        <taxon>Aureimonas</taxon>
    </lineage>
</organism>
<evidence type="ECO:0000256" key="5">
    <source>
        <dbReference type="SAM" id="SignalP"/>
    </source>
</evidence>
<accession>A0A916ZSW5</accession>
<dbReference type="Gene3D" id="3.90.76.10">
    <property type="entry name" value="Dipeptide-binding Protein, Domain 1"/>
    <property type="match status" value="1"/>
</dbReference>
<keyword evidence="4 5" id="KW-0732">Signal</keyword>
<comment type="caution">
    <text evidence="7">The sequence shown here is derived from an EMBL/GenBank/DDBJ whole genome shotgun (WGS) entry which is preliminary data.</text>
</comment>
<dbReference type="EMBL" id="BMIQ01000005">
    <property type="protein sequence ID" value="GGE12544.1"/>
    <property type="molecule type" value="Genomic_DNA"/>
</dbReference>
<dbReference type="RefSeq" id="WP_188910690.1">
    <property type="nucleotide sequence ID" value="NZ_BMIQ01000005.1"/>
</dbReference>
<dbReference type="Pfam" id="PF00496">
    <property type="entry name" value="SBP_bac_5"/>
    <property type="match status" value="1"/>
</dbReference>
<feature type="chain" id="PRO_5037479144" evidence="5">
    <location>
        <begin position="29"/>
        <end position="529"/>
    </location>
</feature>
<dbReference type="Proteomes" id="UP000644699">
    <property type="component" value="Unassembled WGS sequence"/>
</dbReference>
<feature type="signal peptide" evidence="5">
    <location>
        <begin position="1"/>
        <end position="28"/>
    </location>
</feature>
<reference evidence="7" key="1">
    <citation type="journal article" date="2014" name="Int. J. Syst. Evol. Microbiol.">
        <title>Complete genome sequence of Corynebacterium casei LMG S-19264T (=DSM 44701T), isolated from a smear-ripened cheese.</title>
        <authorList>
            <consortium name="US DOE Joint Genome Institute (JGI-PGF)"/>
            <person name="Walter F."/>
            <person name="Albersmeier A."/>
            <person name="Kalinowski J."/>
            <person name="Ruckert C."/>
        </authorList>
    </citation>
    <scope>NUCLEOTIDE SEQUENCE</scope>
    <source>
        <strain evidence="7">CGMCC 1.15367</strain>
    </source>
</reference>
<dbReference type="GO" id="GO:0043190">
    <property type="term" value="C:ATP-binding cassette (ABC) transporter complex"/>
    <property type="evidence" value="ECO:0007669"/>
    <property type="project" value="InterPro"/>
</dbReference>
<evidence type="ECO:0000313" key="8">
    <source>
        <dbReference type="Proteomes" id="UP000644699"/>
    </source>
</evidence>
<feature type="domain" description="Solute-binding protein family 5" evidence="6">
    <location>
        <begin position="85"/>
        <end position="451"/>
    </location>
</feature>
<dbReference type="GO" id="GO:0015833">
    <property type="term" value="P:peptide transport"/>
    <property type="evidence" value="ECO:0007669"/>
    <property type="project" value="TreeGrafter"/>
</dbReference>
<keyword evidence="3" id="KW-0813">Transport</keyword>
<evidence type="ECO:0000256" key="3">
    <source>
        <dbReference type="ARBA" id="ARBA00022448"/>
    </source>
</evidence>
<evidence type="ECO:0000259" key="6">
    <source>
        <dbReference type="Pfam" id="PF00496"/>
    </source>
</evidence>
<proteinExistence type="inferred from homology"/>
<evidence type="ECO:0000256" key="2">
    <source>
        <dbReference type="ARBA" id="ARBA00005695"/>
    </source>
</evidence>
<gene>
    <name evidence="7" type="ORF">GCM10011390_34630</name>
</gene>
<dbReference type="InterPro" id="IPR030678">
    <property type="entry name" value="Peptide/Ni-bd"/>
</dbReference>
<dbReference type="SUPFAM" id="SSF53850">
    <property type="entry name" value="Periplasmic binding protein-like II"/>
    <property type="match status" value="1"/>
</dbReference>
<dbReference type="PANTHER" id="PTHR30290:SF10">
    <property type="entry name" value="PERIPLASMIC OLIGOPEPTIDE-BINDING PROTEIN-RELATED"/>
    <property type="match status" value="1"/>
</dbReference>
<dbReference type="InterPro" id="IPR039424">
    <property type="entry name" value="SBP_5"/>
</dbReference>
<dbReference type="CDD" id="cd08512">
    <property type="entry name" value="PBP2_NikA_DppA_OppA_like_7"/>
    <property type="match status" value="1"/>
</dbReference>
<dbReference type="PANTHER" id="PTHR30290">
    <property type="entry name" value="PERIPLASMIC BINDING COMPONENT OF ABC TRANSPORTER"/>
    <property type="match status" value="1"/>
</dbReference>